<dbReference type="GO" id="GO:0006313">
    <property type="term" value="P:DNA transposition"/>
    <property type="evidence" value="ECO:0007669"/>
    <property type="project" value="InterPro"/>
</dbReference>
<dbReference type="PANTHER" id="PTHR23022">
    <property type="entry name" value="TRANSPOSABLE ELEMENT-RELATED"/>
    <property type="match status" value="1"/>
</dbReference>
<dbReference type="GO" id="GO:0003677">
    <property type="term" value="F:DNA binding"/>
    <property type="evidence" value="ECO:0007669"/>
    <property type="project" value="InterPro"/>
</dbReference>
<keyword evidence="6" id="KW-1185">Reference proteome</keyword>
<dbReference type="GO" id="GO:0016987">
    <property type="term" value="F:sigma factor activity"/>
    <property type="evidence" value="ECO:0007669"/>
    <property type="project" value="InterPro"/>
</dbReference>
<dbReference type="InParanoid" id="A0A3B1IUE1"/>
<reference evidence="6" key="1">
    <citation type="submission" date="2013-03" db="EMBL/GenBank/DDBJ databases">
        <authorList>
            <person name="Jeffery W."/>
            <person name="Warren W."/>
            <person name="Wilson R.K."/>
        </authorList>
    </citation>
    <scope>NUCLEOTIDE SEQUENCE</scope>
    <source>
        <strain evidence="6">female</strain>
    </source>
</reference>
<evidence type="ECO:0000259" key="4">
    <source>
        <dbReference type="Pfam" id="PF13358"/>
    </source>
</evidence>
<dbReference type="Ensembl" id="ENSAMXT00000055850.1">
    <property type="protein sequence ID" value="ENSAMXP00000033682.1"/>
    <property type="gene ID" value="ENSAMXG00000035230.1"/>
</dbReference>
<dbReference type="InterPro" id="IPR036397">
    <property type="entry name" value="RNaseH_sf"/>
</dbReference>
<proteinExistence type="predicted"/>
<dbReference type="Gene3D" id="1.10.10.10">
    <property type="entry name" value="Winged helix-like DNA-binding domain superfamily/Winged helix DNA-binding domain"/>
    <property type="match status" value="1"/>
</dbReference>
<dbReference type="Pfam" id="PF08281">
    <property type="entry name" value="Sigma70_r4_2"/>
    <property type="match status" value="1"/>
</dbReference>
<evidence type="ECO:0000313" key="6">
    <source>
        <dbReference type="Proteomes" id="UP000018467"/>
    </source>
</evidence>
<name>A0A3B1IUE1_ASTMX</name>
<feature type="domain" description="Tc1-like transposase DDE" evidence="4">
    <location>
        <begin position="150"/>
        <end position="298"/>
    </location>
</feature>
<feature type="compositionally biased region" description="Polar residues" evidence="1">
    <location>
        <begin position="86"/>
        <end position="103"/>
    </location>
</feature>
<dbReference type="InterPro" id="IPR002492">
    <property type="entry name" value="Transposase_Tc1-like"/>
</dbReference>
<dbReference type="PANTHER" id="PTHR23022:SF135">
    <property type="entry name" value="SI:DKEY-77F5.3"/>
    <property type="match status" value="1"/>
</dbReference>
<dbReference type="Gene3D" id="3.30.420.10">
    <property type="entry name" value="Ribonuclease H-like superfamily/Ribonuclease H"/>
    <property type="match status" value="1"/>
</dbReference>
<evidence type="ECO:0000259" key="3">
    <source>
        <dbReference type="Pfam" id="PF08281"/>
    </source>
</evidence>
<dbReference type="InterPro" id="IPR038717">
    <property type="entry name" value="Tc1-like_DDE_dom"/>
</dbReference>
<dbReference type="SUPFAM" id="SSF46689">
    <property type="entry name" value="Homeodomain-like"/>
    <property type="match status" value="1"/>
</dbReference>
<evidence type="ECO:0000313" key="5">
    <source>
        <dbReference type="Ensembl" id="ENSAMXP00000033682.1"/>
    </source>
</evidence>
<reference evidence="5" key="3">
    <citation type="submission" date="2025-08" db="UniProtKB">
        <authorList>
            <consortium name="Ensembl"/>
        </authorList>
    </citation>
    <scope>IDENTIFICATION</scope>
</reference>
<dbReference type="GO" id="GO:0015074">
    <property type="term" value="P:DNA integration"/>
    <property type="evidence" value="ECO:0007669"/>
    <property type="project" value="InterPro"/>
</dbReference>
<evidence type="ECO:0000256" key="1">
    <source>
        <dbReference type="SAM" id="MobiDB-lite"/>
    </source>
</evidence>
<feature type="domain" description="Transposase Tc1-like" evidence="2">
    <location>
        <begin position="71"/>
        <end position="141"/>
    </location>
</feature>
<evidence type="ECO:0000259" key="2">
    <source>
        <dbReference type="Pfam" id="PF01498"/>
    </source>
</evidence>
<dbReference type="InterPro" id="IPR009057">
    <property type="entry name" value="Homeodomain-like_sf"/>
</dbReference>
<dbReference type="InterPro" id="IPR036388">
    <property type="entry name" value="WH-like_DNA-bd_sf"/>
</dbReference>
<protein>
    <recommendedName>
        <fullName evidence="7">Paired domain-containing protein</fullName>
    </recommendedName>
</protein>
<feature type="region of interest" description="Disordered" evidence="1">
    <location>
        <begin position="83"/>
        <end position="104"/>
    </location>
</feature>
<dbReference type="Pfam" id="PF13358">
    <property type="entry name" value="DDE_3"/>
    <property type="match status" value="1"/>
</dbReference>
<dbReference type="InterPro" id="IPR013249">
    <property type="entry name" value="RNA_pol_sigma70_r4_t2"/>
</dbReference>
<reference evidence="5" key="4">
    <citation type="submission" date="2025-09" db="UniProtKB">
        <authorList>
            <consortium name="Ensembl"/>
        </authorList>
    </citation>
    <scope>IDENTIFICATION</scope>
</reference>
<dbReference type="GeneTree" id="ENSGT01150000286914"/>
<reference evidence="6" key="2">
    <citation type="journal article" date="2014" name="Nat. Commun.">
        <title>The cavefish genome reveals candidate genes for eye loss.</title>
        <authorList>
            <person name="McGaugh S.E."/>
            <person name="Gross J.B."/>
            <person name="Aken B."/>
            <person name="Blin M."/>
            <person name="Borowsky R."/>
            <person name="Chalopin D."/>
            <person name="Hinaux H."/>
            <person name="Jeffery W.R."/>
            <person name="Keene A."/>
            <person name="Ma L."/>
            <person name="Minx P."/>
            <person name="Murphy D."/>
            <person name="O'Quin K.E."/>
            <person name="Retaux S."/>
            <person name="Rohner N."/>
            <person name="Searle S.M."/>
            <person name="Stahl B.A."/>
            <person name="Tabin C."/>
            <person name="Volff J.N."/>
            <person name="Yoshizawa M."/>
            <person name="Warren W.C."/>
        </authorList>
    </citation>
    <scope>NUCLEOTIDE SEQUENCE [LARGE SCALE GENOMIC DNA]</scope>
    <source>
        <strain evidence="6">female</strain>
    </source>
</reference>
<dbReference type="GO" id="GO:0006352">
    <property type="term" value="P:DNA-templated transcription initiation"/>
    <property type="evidence" value="ECO:0007669"/>
    <property type="project" value="InterPro"/>
</dbReference>
<organism evidence="5 6">
    <name type="scientific">Astyanax mexicanus</name>
    <name type="common">Blind cave fish</name>
    <name type="synonym">Astyanax fasciatus mexicanus</name>
    <dbReference type="NCBI Taxonomy" id="7994"/>
    <lineage>
        <taxon>Eukaryota</taxon>
        <taxon>Metazoa</taxon>
        <taxon>Chordata</taxon>
        <taxon>Craniata</taxon>
        <taxon>Vertebrata</taxon>
        <taxon>Euteleostomi</taxon>
        <taxon>Actinopterygii</taxon>
        <taxon>Neopterygii</taxon>
        <taxon>Teleostei</taxon>
        <taxon>Ostariophysi</taxon>
        <taxon>Characiformes</taxon>
        <taxon>Characoidei</taxon>
        <taxon>Acestrorhamphidae</taxon>
        <taxon>Acestrorhamphinae</taxon>
        <taxon>Astyanax</taxon>
    </lineage>
</organism>
<feature type="domain" description="RNA polymerase sigma factor 70 region 4 type 2" evidence="3">
    <location>
        <begin position="9"/>
        <end position="45"/>
    </location>
</feature>
<dbReference type="Proteomes" id="UP000018467">
    <property type="component" value="Unassembled WGS sequence"/>
</dbReference>
<dbReference type="Pfam" id="PF01498">
    <property type="entry name" value="HTH_Tnp_Tc3_2"/>
    <property type="match status" value="1"/>
</dbReference>
<sequence length="347" mass="39941">MARKRELSPETQQSILVLRNEGYSMREIAKKLKISYNGVYYSLQRTAQTGSNQSRKRSGRPRCTTKQEDKYIRVSSLRNRRLTGPQLASSLNSTRKTPVSTSTVKRRLRDFGLQGRVAKKKPYLRLANKRKRLRWAKEHRHWTEEEWKKVLWTDESKFEVFGSQRRTFVRRRTNEKMLEECLTPSVKHGGGNVMVWGCFGAGKVGDLYRVKGILNKEGYHSILQRHAIPSGQRLIGANSVLQQDNDPKHTSKLCKNYLQQKQAAGILLVMEWPAQSPDLNPIELLWEQLDRMVRQKCPSNQSNLWELLLEAWGAISPAYLNKLTARMPKVCNAVIAANGGFFDESKV</sequence>
<dbReference type="AlphaFoldDB" id="A0A3B1IUE1"/>
<evidence type="ECO:0008006" key="7">
    <source>
        <dbReference type="Google" id="ProtNLM"/>
    </source>
</evidence>
<dbReference type="Bgee" id="ENSAMXG00000035230">
    <property type="expression patterns" value="Expressed in intestine and 11 other cell types or tissues"/>
</dbReference>
<dbReference type="STRING" id="7994.ENSAMXP00000033682"/>
<accession>A0A3B1IUE1</accession>
<dbReference type="InterPro" id="IPR052338">
    <property type="entry name" value="Transposase_5"/>
</dbReference>
<feature type="region of interest" description="Disordered" evidence="1">
    <location>
        <begin position="47"/>
        <end position="68"/>
    </location>
</feature>